<proteinExistence type="predicted"/>
<dbReference type="InParanoid" id="A0A0C3J370"/>
<keyword evidence="2" id="KW-1185">Reference proteome</keyword>
<sequence>MHIRQFLNSLRARQALANIKCLKTQVFERLALLMYVHVNQWGTGSRHDIVLKNEGSSTGRVRWTQVGEIRGRYV</sequence>
<reference evidence="2" key="2">
    <citation type="submission" date="2015-01" db="EMBL/GenBank/DDBJ databases">
        <title>Evolutionary Origins and Diversification of the Mycorrhizal Mutualists.</title>
        <authorList>
            <consortium name="DOE Joint Genome Institute"/>
            <consortium name="Mycorrhizal Genomics Consortium"/>
            <person name="Kohler A."/>
            <person name="Kuo A."/>
            <person name="Nagy L.G."/>
            <person name="Floudas D."/>
            <person name="Copeland A."/>
            <person name="Barry K.W."/>
            <person name="Cichocki N."/>
            <person name="Veneault-Fourrey C."/>
            <person name="LaButti K."/>
            <person name="Lindquist E.A."/>
            <person name="Lipzen A."/>
            <person name="Lundell T."/>
            <person name="Morin E."/>
            <person name="Murat C."/>
            <person name="Riley R."/>
            <person name="Ohm R."/>
            <person name="Sun H."/>
            <person name="Tunlid A."/>
            <person name="Henrissat B."/>
            <person name="Grigoriev I.V."/>
            <person name="Hibbett D.S."/>
            <person name="Martin F."/>
        </authorList>
    </citation>
    <scope>NUCLEOTIDE SEQUENCE [LARGE SCALE GENOMIC DNA]</scope>
    <source>
        <strain evidence="2">Marx 270</strain>
    </source>
</reference>
<name>A0A0C3J370_PISTI</name>
<dbReference type="Proteomes" id="UP000054217">
    <property type="component" value="Unassembled WGS sequence"/>
</dbReference>
<evidence type="ECO:0000313" key="1">
    <source>
        <dbReference type="EMBL" id="KIO03528.1"/>
    </source>
</evidence>
<reference evidence="1 2" key="1">
    <citation type="submission" date="2014-04" db="EMBL/GenBank/DDBJ databases">
        <authorList>
            <consortium name="DOE Joint Genome Institute"/>
            <person name="Kuo A."/>
            <person name="Kohler A."/>
            <person name="Costa M.D."/>
            <person name="Nagy L.G."/>
            <person name="Floudas D."/>
            <person name="Copeland A."/>
            <person name="Barry K.W."/>
            <person name="Cichocki N."/>
            <person name="Veneault-Fourrey C."/>
            <person name="LaButti K."/>
            <person name="Lindquist E.A."/>
            <person name="Lipzen A."/>
            <person name="Lundell T."/>
            <person name="Morin E."/>
            <person name="Murat C."/>
            <person name="Sun H."/>
            <person name="Tunlid A."/>
            <person name="Henrissat B."/>
            <person name="Grigoriev I.V."/>
            <person name="Hibbett D.S."/>
            <person name="Martin F."/>
            <person name="Nordberg H.P."/>
            <person name="Cantor M.N."/>
            <person name="Hua S.X."/>
        </authorList>
    </citation>
    <scope>NUCLEOTIDE SEQUENCE [LARGE SCALE GENOMIC DNA]</scope>
    <source>
        <strain evidence="1 2">Marx 270</strain>
    </source>
</reference>
<dbReference type="HOGENOM" id="CLU_2688811_0_0_1"/>
<dbReference type="AlphaFoldDB" id="A0A0C3J370"/>
<accession>A0A0C3J370</accession>
<organism evidence="1 2">
    <name type="scientific">Pisolithus tinctorius Marx 270</name>
    <dbReference type="NCBI Taxonomy" id="870435"/>
    <lineage>
        <taxon>Eukaryota</taxon>
        <taxon>Fungi</taxon>
        <taxon>Dikarya</taxon>
        <taxon>Basidiomycota</taxon>
        <taxon>Agaricomycotina</taxon>
        <taxon>Agaricomycetes</taxon>
        <taxon>Agaricomycetidae</taxon>
        <taxon>Boletales</taxon>
        <taxon>Sclerodermatineae</taxon>
        <taxon>Pisolithaceae</taxon>
        <taxon>Pisolithus</taxon>
    </lineage>
</organism>
<dbReference type="EMBL" id="KN831976">
    <property type="protein sequence ID" value="KIO03528.1"/>
    <property type="molecule type" value="Genomic_DNA"/>
</dbReference>
<evidence type="ECO:0000313" key="2">
    <source>
        <dbReference type="Proteomes" id="UP000054217"/>
    </source>
</evidence>
<gene>
    <name evidence="1" type="ORF">M404DRAFT_624771</name>
</gene>
<protein>
    <submittedName>
        <fullName evidence="1">Uncharacterized protein</fullName>
    </submittedName>
</protein>